<evidence type="ECO:0000313" key="2">
    <source>
        <dbReference type="Proteomes" id="UP000094960"/>
    </source>
</evidence>
<dbReference type="Proteomes" id="UP000094960">
    <property type="component" value="Chromosome"/>
</dbReference>
<keyword evidence="2" id="KW-1185">Reference proteome</keyword>
<dbReference type="KEGG" id="spun:BFF78_36220"/>
<protein>
    <recommendedName>
        <fullName evidence="3">Aminoglycoside phosphotransferase</fullName>
    </recommendedName>
</protein>
<accession>A0A1D7YPT9</accession>
<organism evidence="1 2">
    <name type="scientific">Streptomyces fodineus</name>
    <dbReference type="NCBI Taxonomy" id="1904616"/>
    <lineage>
        <taxon>Bacteria</taxon>
        <taxon>Bacillati</taxon>
        <taxon>Actinomycetota</taxon>
        <taxon>Actinomycetes</taxon>
        <taxon>Kitasatosporales</taxon>
        <taxon>Streptomycetaceae</taxon>
        <taxon>Streptomyces</taxon>
    </lineage>
</organism>
<name>A0A1D7YPT9_9ACTN</name>
<evidence type="ECO:0000313" key="1">
    <source>
        <dbReference type="EMBL" id="AOR37532.1"/>
    </source>
</evidence>
<sequence>MVRKRRTVGGRTDRNTWVRIERRPLEKARGQSWNGTECAAVLDGVAKPAWLQAVSWSDTAGGAMWRADETQLLPGAPVGPDAVLTLSDEWWEALNLSLDALAAQQTTRVATPDTVAITQVGVTSAISETFPDVSDTAIREWTPAHADLNWANVTAPQFCLFDWEDWGMAPRGLDAAWLWGNSLAFPELAERVRRERGQDLECRDGKLMSLFYCTKILGPHAYPGDPRVELARTETERIGAELQAG</sequence>
<gene>
    <name evidence="1" type="ORF">BFF78_36220</name>
</gene>
<proteinExistence type="predicted"/>
<reference evidence="2" key="1">
    <citation type="submission" date="2016-09" db="EMBL/GenBank/DDBJ databases">
        <title>Streptomyces puniciscabiei strain:TW1S1 Genome sequencing and assembly.</title>
        <authorList>
            <person name="Kim M.-K."/>
            <person name="Kim S.B."/>
        </authorList>
    </citation>
    <scope>NUCLEOTIDE SEQUENCE [LARGE SCALE GENOMIC DNA]</scope>
    <source>
        <strain evidence="2">TW1S1</strain>
    </source>
</reference>
<dbReference type="AlphaFoldDB" id="A0A1D7YPT9"/>
<dbReference type="EMBL" id="CP017248">
    <property type="protein sequence ID" value="AOR37532.1"/>
    <property type="molecule type" value="Genomic_DNA"/>
</dbReference>
<evidence type="ECO:0008006" key="3">
    <source>
        <dbReference type="Google" id="ProtNLM"/>
    </source>
</evidence>